<keyword evidence="1" id="KW-0963">Cytoplasm</keyword>
<dbReference type="PANTHER" id="PTHR30562">
    <property type="entry name" value="UVRC/OXIDOREDUCTASE"/>
    <property type="match status" value="1"/>
</dbReference>
<keyword evidence="2" id="KW-0227">DNA damage</keyword>
<dbReference type="PROSITE" id="PS50164">
    <property type="entry name" value="GIY_YIG"/>
    <property type="match status" value="1"/>
</dbReference>
<evidence type="ECO:0000256" key="6">
    <source>
        <dbReference type="SAM" id="Coils"/>
    </source>
</evidence>
<dbReference type="PROSITE" id="PS50151">
    <property type="entry name" value="UVR"/>
    <property type="match status" value="1"/>
</dbReference>
<dbReference type="CDD" id="cd10434">
    <property type="entry name" value="GIY-YIG_UvrC_Cho"/>
    <property type="match status" value="1"/>
</dbReference>
<dbReference type="InterPro" id="IPR035901">
    <property type="entry name" value="GIY-YIG_endonuc_sf"/>
</dbReference>
<proteinExistence type="predicted"/>
<dbReference type="InterPro" id="IPR047296">
    <property type="entry name" value="GIY-YIG_UvrC_Cho"/>
</dbReference>
<dbReference type="GO" id="GO:0009380">
    <property type="term" value="C:excinuclease repair complex"/>
    <property type="evidence" value="ECO:0007669"/>
    <property type="project" value="TreeGrafter"/>
</dbReference>
<accession>A0AAC9RMI0</accession>
<dbReference type="FunFam" id="3.40.1440.10:FF:000001">
    <property type="entry name" value="UvrABC system protein C"/>
    <property type="match status" value="1"/>
</dbReference>
<keyword evidence="5" id="KW-0234">DNA repair</keyword>
<dbReference type="SUPFAM" id="SSF82771">
    <property type="entry name" value="GIY-YIG endonuclease"/>
    <property type="match status" value="1"/>
</dbReference>
<dbReference type="EMBL" id="CP020559">
    <property type="protein sequence ID" value="ARE88322.1"/>
    <property type="molecule type" value="Genomic_DNA"/>
</dbReference>
<keyword evidence="3" id="KW-0228">DNA excision</keyword>
<dbReference type="GO" id="GO:0004518">
    <property type="term" value="F:nuclease activity"/>
    <property type="evidence" value="ECO:0007669"/>
    <property type="project" value="UniProtKB-KW"/>
</dbReference>
<evidence type="ECO:0000313" key="10">
    <source>
        <dbReference type="Proteomes" id="UP000192478"/>
    </source>
</evidence>
<keyword evidence="4" id="KW-0267">Excision nuclease</keyword>
<dbReference type="SUPFAM" id="SSF46600">
    <property type="entry name" value="C-terminal UvrC-binding domain of UvrB"/>
    <property type="match status" value="1"/>
</dbReference>
<evidence type="ECO:0000256" key="5">
    <source>
        <dbReference type="ARBA" id="ARBA00023204"/>
    </source>
</evidence>
<protein>
    <submittedName>
        <fullName evidence="9">UvrABC system protein C</fullName>
    </submittedName>
</protein>
<dbReference type="PANTHER" id="PTHR30562:SF1">
    <property type="entry name" value="UVRABC SYSTEM PROTEIN C"/>
    <property type="match status" value="1"/>
</dbReference>
<feature type="domain" description="GIY-YIG" evidence="8">
    <location>
        <begin position="31"/>
        <end position="109"/>
    </location>
</feature>
<evidence type="ECO:0000259" key="8">
    <source>
        <dbReference type="PROSITE" id="PS50164"/>
    </source>
</evidence>
<name>A0AAC9RMI0_9CLOT</name>
<dbReference type="SMART" id="SM00465">
    <property type="entry name" value="GIYc"/>
    <property type="match status" value="1"/>
</dbReference>
<evidence type="ECO:0000259" key="7">
    <source>
        <dbReference type="PROSITE" id="PS50151"/>
    </source>
</evidence>
<dbReference type="Pfam" id="PF01541">
    <property type="entry name" value="GIY-YIG"/>
    <property type="match status" value="1"/>
</dbReference>
<keyword evidence="6" id="KW-0175">Coiled coil</keyword>
<feature type="coiled-coil region" evidence="6">
    <location>
        <begin position="284"/>
        <end position="318"/>
    </location>
</feature>
<dbReference type="Gene3D" id="3.40.1440.10">
    <property type="entry name" value="GIY-YIG endonuclease"/>
    <property type="match status" value="1"/>
</dbReference>
<reference evidence="9 10" key="1">
    <citation type="submission" date="2017-03" db="EMBL/GenBank/DDBJ databases">
        <title>Complete sequence of Clostridium formicaceticum DSM 92.</title>
        <authorList>
            <person name="Poehlein A."/>
            <person name="Karl M."/>
            <person name="Bengelsdorf F.R."/>
            <person name="Duerre P."/>
            <person name="Daniel R."/>
        </authorList>
    </citation>
    <scope>NUCLEOTIDE SEQUENCE [LARGE SCALE GENOMIC DNA]</scope>
    <source>
        <strain evidence="9 10">DSM 92</strain>
    </source>
</reference>
<dbReference type="Proteomes" id="UP000192478">
    <property type="component" value="Chromosome"/>
</dbReference>
<dbReference type="InterPro" id="IPR036876">
    <property type="entry name" value="UVR_dom_sf"/>
</dbReference>
<feature type="domain" description="UVR" evidence="7">
    <location>
        <begin position="206"/>
        <end position="241"/>
    </location>
</feature>
<evidence type="ECO:0000256" key="2">
    <source>
        <dbReference type="ARBA" id="ARBA00022763"/>
    </source>
</evidence>
<evidence type="ECO:0000256" key="4">
    <source>
        <dbReference type="ARBA" id="ARBA00022881"/>
    </source>
</evidence>
<evidence type="ECO:0000313" key="9">
    <source>
        <dbReference type="EMBL" id="ARE88322.1"/>
    </source>
</evidence>
<dbReference type="RefSeq" id="WP_081562102.1">
    <property type="nucleotide sequence ID" value="NZ_CP017603.1"/>
</dbReference>
<dbReference type="InterPro" id="IPR050066">
    <property type="entry name" value="UvrABC_protein_C"/>
</dbReference>
<evidence type="ECO:0000256" key="3">
    <source>
        <dbReference type="ARBA" id="ARBA00022769"/>
    </source>
</evidence>
<dbReference type="Pfam" id="PF02151">
    <property type="entry name" value="UVR"/>
    <property type="match status" value="1"/>
</dbReference>
<gene>
    <name evidence="9" type="primary">uvrC_1</name>
    <name evidence="9" type="ORF">CLFO_27230</name>
</gene>
<dbReference type="InterPro" id="IPR000305">
    <property type="entry name" value="GIY-YIG_endonuc"/>
</dbReference>
<sequence>MEAKMLEQVQEVISLSGIPKHLAEKIKAIPAKPGIYQMKDIYGNIMYIGKSKTLKSRVKSYFSTQEKSNKIERMVFHIHDIDYIVTDTHLEAQMLECALIKKLKPIYNSQFKNDQNYRYLKIENYNKLKPVKVISERENTDCFGPYRNKKILLNLEKLFQNIYPLSKHGNTYRFTYKILPEAVEKDTFEENKQCLTKILLKQECMLQFLSEIENKMKLAASEFQFETASIYKDLLYHINYLYDVSIKKSEKLNLQKILMGEKIENGYKLFYILREKIVFKKKYKEITKEAIEEFLTQAKKAEDNISEATNEKSDLDFQYILHTEMQDTASKSILFLDNEYDVEAFTNELRKL</sequence>
<dbReference type="InterPro" id="IPR001943">
    <property type="entry name" value="UVR_dom"/>
</dbReference>
<organism evidence="9 10">
    <name type="scientific">Clostridium formicaceticum</name>
    <dbReference type="NCBI Taxonomy" id="1497"/>
    <lineage>
        <taxon>Bacteria</taxon>
        <taxon>Bacillati</taxon>
        <taxon>Bacillota</taxon>
        <taxon>Clostridia</taxon>
        <taxon>Eubacteriales</taxon>
        <taxon>Clostridiaceae</taxon>
        <taxon>Clostridium</taxon>
    </lineage>
</organism>
<evidence type="ECO:0000256" key="1">
    <source>
        <dbReference type="ARBA" id="ARBA00022490"/>
    </source>
</evidence>
<dbReference type="AlphaFoldDB" id="A0AAC9RMI0"/>
<dbReference type="GO" id="GO:0006289">
    <property type="term" value="P:nucleotide-excision repair"/>
    <property type="evidence" value="ECO:0007669"/>
    <property type="project" value="InterPro"/>
</dbReference>